<dbReference type="PROSITE" id="PS50048">
    <property type="entry name" value="ZN2_CY6_FUNGAL_2"/>
    <property type="match status" value="1"/>
</dbReference>
<dbReference type="Proteomes" id="UP000078544">
    <property type="component" value="Unassembled WGS sequence"/>
</dbReference>
<dbReference type="EMBL" id="AZGY01000009">
    <property type="protein sequence ID" value="KZZ95338.1"/>
    <property type="molecule type" value="Genomic_DNA"/>
</dbReference>
<dbReference type="OrthoDB" id="3251668at2759"/>
<dbReference type="Gene3D" id="4.10.240.10">
    <property type="entry name" value="Zn(2)-C6 fungal-type DNA-binding domain"/>
    <property type="match status" value="1"/>
</dbReference>
<name>A0A168BI29_9HYPO</name>
<feature type="domain" description="Zn(2)-C6 fungal-type" evidence="4">
    <location>
        <begin position="49"/>
        <end position="77"/>
    </location>
</feature>
<organism evidence="5 6">
    <name type="scientific">Moelleriella libera RCEF 2490</name>
    <dbReference type="NCBI Taxonomy" id="1081109"/>
    <lineage>
        <taxon>Eukaryota</taxon>
        <taxon>Fungi</taxon>
        <taxon>Dikarya</taxon>
        <taxon>Ascomycota</taxon>
        <taxon>Pezizomycotina</taxon>
        <taxon>Sordariomycetes</taxon>
        <taxon>Hypocreomycetidae</taxon>
        <taxon>Hypocreales</taxon>
        <taxon>Clavicipitaceae</taxon>
        <taxon>Moelleriella</taxon>
    </lineage>
</organism>
<keyword evidence="6" id="KW-1185">Reference proteome</keyword>
<feature type="compositionally biased region" description="Low complexity" evidence="3">
    <location>
        <begin position="181"/>
        <end position="190"/>
    </location>
</feature>
<accession>A0A168BI29</accession>
<dbReference type="PANTHER" id="PTHR37534:SF46">
    <property type="entry name" value="ZN(II)2CYS6 TRANSCRIPTION FACTOR (EUROFUNG)"/>
    <property type="match status" value="1"/>
</dbReference>
<evidence type="ECO:0000256" key="2">
    <source>
        <dbReference type="ARBA" id="ARBA00023242"/>
    </source>
</evidence>
<feature type="region of interest" description="Disordered" evidence="3">
    <location>
        <begin position="124"/>
        <end position="225"/>
    </location>
</feature>
<dbReference type="GO" id="GO:0005634">
    <property type="term" value="C:nucleus"/>
    <property type="evidence" value="ECO:0007669"/>
    <property type="project" value="UniProtKB-SubCell"/>
</dbReference>
<dbReference type="GO" id="GO:0008270">
    <property type="term" value="F:zinc ion binding"/>
    <property type="evidence" value="ECO:0007669"/>
    <property type="project" value="InterPro"/>
</dbReference>
<dbReference type="Pfam" id="PF11951">
    <property type="entry name" value="Fungal_trans_2"/>
    <property type="match status" value="1"/>
</dbReference>
<dbReference type="SUPFAM" id="SSF57701">
    <property type="entry name" value="Zn2/Cys6 DNA-binding domain"/>
    <property type="match status" value="1"/>
</dbReference>
<keyword evidence="2" id="KW-0539">Nucleus</keyword>
<dbReference type="GO" id="GO:0000981">
    <property type="term" value="F:DNA-binding transcription factor activity, RNA polymerase II-specific"/>
    <property type="evidence" value="ECO:0007669"/>
    <property type="project" value="InterPro"/>
</dbReference>
<dbReference type="InterPro" id="IPR001138">
    <property type="entry name" value="Zn2Cys6_DnaBD"/>
</dbReference>
<evidence type="ECO:0000259" key="4">
    <source>
        <dbReference type="PROSITE" id="PS50048"/>
    </source>
</evidence>
<dbReference type="GO" id="GO:0003677">
    <property type="term" value="F:DNA binding"/>
    <property type="evidence" value="ECO:0007669"/>
    <property type="project" value="UniProtKB-KW"/>
</dbReference>
<feature type="compositionally biased region" description="Low complexity" evidence="3">
    <location>
        <begin position="124"/>
        <end position="138"/>
    </location>
</feature>
<comment type="subcellular location">
    <subcellularLocation>
        <location evidence="1">Nucleus</location>
    </subcellularLocation>
</comment>
<evidence type="ECO:0000313" key="6">
    <source>
        <dbReference type="Proteomes" id="UP000078544"/>
    </source>
</evidence>
<evidence type="ECO:0000313" key="5">
    <source>
        <dbReference type="EMBL" id="KZZ95338.1"/>
    </source>
</evidence>
<keyword evidence="5" id="KW-0238">DNA-binding</keyword>
<protein>
    <submittedName>
        <fullName evidence="5">Zn(2)-C6 fungal-type DNA-binding domain protein</fullName>
    </submittedName>
</protein>
<reference evidence="5 6" key="1">
    <citation type="journal article" date="2016" name="Genome Biol. Evol.">
        <title>Divergent and convergent evolution of fungal pathogenicity.</title>
        <authorList>
            <person name="Shang Y."/>
            <person name="Xiao G."/>
            <person name="Zheng P."/>
            <person name="Cen K."/>
            <person name="Zhan S."/>
            <person name="Wang C."/>
        </authorList>
    </citation>
    <scope>NUCLEOTIDE SEQUENCE [LARGE SCALE GENOMIC DNA]</scope>
    <source>
        <strain evidence="5 6">RCEF 2490</strain>
    </source>
</reference>
<feature type="compositionally biased region" description="Low complexity" evidence="3">
    <location>
        <begin position="356"/>
        <end position="383"/>
    </location>
</feature>
<dbReference type="InterPro" id="IPR036864">
    <property type="entry name" value="Zn2-C6_fun-type_DNA-bd_sf"/>
</dbReference>
<feature type="compositionally biased region" description="Basic residues" evidence="3">
    <location>
        <begin position="149"/>
        <end position="159"/>
    </location>
</feature>
<evidence type="ECO:0000256" key="1">
    <source>
        <dbReference type="ARBA" id="ARBA00004123"/>
    </source>
</evidence>
<proteinExistence type="predicted"/>
<dbReference type="AlphaFoldDB" id="A0A168BI29"/>
<sequence>MDLGIEMNLDLDETNRTIGRVALASHSLSTMGNVRMNTLPADRPVASHDCPMCVKRRVKCDRSEPACIKCASRKLSCPGFQNVYLKWDQGIASRGRFAGKSSPEEIALTRAASEAAGEAAADADADAAAAAAHSTAAAPDLRDQQHREQFHRRAPHPRHPREQQQSLFHHKQPRGAGVQKSRSNSSSAATSRRRSPPPRLSLSSLSPRIPPPSLPSSSPSPSSSSSAAAAAAAAAALTGSTSPTRDYRLTHSFLSTAIFHTLIHHFCTKAVSRLTWIDQPSHPWRTIVRTLLQNSPCLQLSVGSLAAAHLSMAPKTSSAQSNTLFGIYRSLRDESLRILSTKMQQHLQLQRPPAPSSSGLLPSSSSSSSSRATGSGSGSPPDHVAATAAAALEAELLASMLALCYAEVLVPGSLHWKVHLRACRAIIGLQHPANWQSAALPWNPVLKFLLKEISDLEVFAGTTTFDDDDDDAVLPSSTIALQSSNTVSGWAFTSLIADITIQERRRHGLRRSRPLSCSLPPVDMAAWHAAVDDAYQRTMTCPRLLSASRTQTIQGCFEALTRAYRNATLVYSYQALATDAERAAVVPGLVRAVIKDVHSIVTGPSDELFHDLSFPLFLAGAESASHREKQVLIEKLFNESMSRGGIWGNYSALQFLRTFWAAPANLGQHKDWIHFLRANLSIFGPFIVL</sequence>
<feature type="region of interest" description="Disordered" evidence="3">
    <location>
        <begin position="347"/>
        <end position="383"/>
    </location>
</feature>
<evidence type="ECO:0000256" key="3">
    <source>
        <dbReference type="SAM" id="MobiDB-lite"/>
    </source>
</evidence>
<feature type="compositionally biased region" description="Low complexity" evidence="3">
    <location>
        <begin position="215"/>
        <end position="225"/>
    </location>
</feature>
<comment type="caution">
    <text evidence="5">The sequence shown here is derived from an EMBL/GenBank/DDBJ whole genome shotgun (WGS) entry which is preliminary data.</text>
</comment>
<gene>
    <name evidence="5" type="ORF">AAL_04569</name>
</gene>
<dbReference type="CDD" id="cd00067">
    <property type="entry name" value="GAL4"/>
    <property type="match status" value="1"/>
</dbReference>
<dbReference type="InterPro" id="IPR021858">
    <property type="entry name" value="Fun_TF"/>
</dbReference>
<dbReference type="PANTHER" id="PTHR37534">
    <property type="entry name" value="TRANSCRIPTIONAL ACTIVATOR PROTEIN UGA3"/>
    <property type="match status" value="1"/>
</dbReference>